<evidence type="ECO:0000313" key="2">
    <source>
        <dbReference type="EMBL" id="NNA83077.1"/>
    </source>
</evidence>
<evidence type="ECO:0000313" key="4">
    <source>
        <dbReference type="Proteomes" id="UP000586252"/>
    </source>
</evidence>
<name>A0A7Y1M8Q1_9PSED</name>
<reference evidence="3 4" key="1">
    <citation type="journal article" date="2020" name="Front. Microbiol.">
        <title>Genetic Organization of the aprX-lipA2 Operon Affects the Proteolytic Potential of Pseudomonas Species in Milk.</title>
        <authorList>
            <person name="Maier C."/>
            <person name="Huptas C."/>
            <person name="von Neubeck M."/>
            <person name="Scherer S."/>
            <person name="Wenning M."/>
            <person name="Lucking G."/>
        </authorList>
    </citation>
    <scope>NUCLEOTIDE SEQUENCE [LARGE SCALE GENOMIC DNA]</scope>
    <source>
        <strain evidence="2 4">WS 5404</strain>
        <strain evidence="1 3">WS 5405</strain>
    </source>
</reference>
<dbReference type="EMBL" id="JAAQYH010000029">
    <property type="protein sequence ID" value="NNA77002.1"/>
    <property type="molecule type" value="Genomic_DNA"/>
</dbReference>
<dbReference type="Proteomes" id="UP000535954">
    <property type="component" value="Unassembled WGS sequence"/>
</dbReference>
<dbReference type="AlphaFoldDB" id="A0A7Y1M8Q1"/>
<gene>
    <name evidence="1" type="ORF">HBO13_30675</name>
    <name evidence="2" type="ORF">HBO30_30750</name>
</gene>
<proteinExistence type="predicted"/>
<evidence type="ECO:0008006" key="5">
    <source>
        <dbReference type="Google" id="ProtNLM"/>
    </source>
</evidence>
<evidence type="ECO:0000313" key="1">
    <source>
        <dbReference type="EMBL" id="NNA77002.1"/>
    </source>
</evidence>
<accession>A0A7Y1M8Q1</accession>
<sequence>MSQPTNTTIIPHVQAGSYMDEQVDQFDAFAISWNEQDAVHLTFGRTSLLVKTSKIVNYAERPAEIETGEAELFRLDVGAVTMPIETARSLAKTLSRMVEQFDSRKSEND</sequence>
<protein>
    <recommendedName>
        <fullName evidence="5">DUF3467 domain-containing protein</fullName>
    </recommendedName>
</protein>
<dbReference type="EMBL" id="JAAQYI010000026">
    <property type="protein sequence ID" value="NNA83077.1"/>
    <property type="molecule type" value="Genomic_DNA"/>
</dbReference>
<dbReference type="RefSeq" id="WP_157255582.1">
    <property type="nucleotide sequence ID" value="NZ_JAAQYH010000029.1"/>
</dbReference>
<dbReference type="GeneID" id="45736436"/>
<evidence type="ECO:0000313" key="3">
    <source>
        <dbReference type="Proteomes" id="UP000535954"/>
    </source>
</evidence>
<comment type="caution">
    <text evidence="1">The sequence shown here is derived from an EMBL/GenBank/DDBJ whole genome shotgun (WGS) entry which is preliminary data.</text>
</comment>
<dbReference type="Proteomes" id="UP000586252">
    <property type="component" value="Unassembled WGS sequence"/>
</dbReference>
<organism evidence="1 3">
    <name type="scientific">Pseudomonas lactis</name>
    <dbReference type="NCBI Taxonomy" id="1615674"/>
    <lineage>
        <taxon>Bacteria</taxon>
        <taxon>Pseudomonadati</taxon>
        <taxon>Pseudomonadota</taxon>
        <taxon>Gammaproteobacteria</taxon>
        <taxon>Pseudomonadales</taxon>
        <taxon>Pseudomonadaceae</taxon>
        <taxon>Pseudomonas</taxon>
    </lineage>
</organism>